<dbReference type="Proteomes" id="UP000297229">
    <property type="component" value="Unassembled WGS sequence"/>
</dbReference>
<name>A0A4Z1JDT3_9HELO</name>
<gene>
    <name evidence="2" type="ORF">BELL_0537g00010</name>
</gene>
<dbReference type="Pfam" id="PF00646">
    <property type="entry name" value="F-box"/>
    <property type="match status" value="1"/>
</dbReference>
<dbReference type="SUPFAM" id="SSF81383">
    <property type="entry name" value="F-box domain"/>
    <property type="match status" value="1"/>
</dbReference>
<sequence length="252" mass="30053">MSTFPLFNSLPPEIHSIILEQCPPTDRTCLRLTCKYLYTLSPPEYPVSLDYSPTPEVFCSKPEVSHISPGVHKPWRFPIRKCGLGAQLCHDRSLHYINILRAAENLPPLTRKKCQDHYWGDHCECFSRSKMLHKQLQKWMPKDMKYCGECSVFTKRRKSKKFRCTHGRKKQYNRNSHIKSNLWTNHKGRGGYYHKLWKKWFNNSAFDNMEARLRLGKRDSNPRYNLRKEYMPRARYLDTTWSRHQRGSWVSV</sequence>
<comment type="caution">
    <text evidence="2">The sequence shown here is derived from an EMBL/GenBank/DDBJ whole genome shotgun (WGS) entry which is preliminary data.</text>
</comment>
<keyword evidence="3" id="KW-1185">Reference proteome</keyword>
<reference evidence="2 3" key="1">
    <citation type="submission" date="2017-12" db="EMBL/GenBank/DDBJ databases">
        <title>Comparative genomics of Botrytis spp.</title>
        <authorList>
            <person name="Valero-Jimenez C.A."/>
            <person name="Tapia P."/>
            <person name="Veloso J."/>
            <person name="Silva-Moreno E."/>
            <person name="Staats M."/>
            <person name="Valdes J.H."/>
            <person name="Van Kan J.A.L."/>
        </authorList>
    </citation>
    <scope>NUCLEOTIDE SEQUENCE [LARGE SCALE GENOMIC DNA]</scope>
    <source>
        <strain evidence="2 3">Be9601</strain>
    </source>
</reference>
<evidence type="ECO:0000313" key="2">
    <source>
        <dbReference type="EMBL" id="TGO71728.1"/>
    </source>
</evidence>
<evidence type="ECO:0000259" key="1">
    <source>
        <dbReference type="Pfam" id="PF00646"/>
    </source>
</evidence>
<organism evidence="2 3">
    <name type="scientific">Botrytis elliptica</name>
    <dbReference type="NCBI Taxonomy" id="278938"/>
    <lineage>
        <taxon>Eukaryota</taxon>
        <taxon>Fungi</taxon>
        <taxon>Dikarya</taxon>
        <taxon>Ascomycota</taxon>
        <taxon>Pezizomycotina</taxon>
        <taxon>Leotiomycetes</taxon>
        <taxon>Helotiales</taxon>
        <taxon>Sclerotiniaceae</taxon>
        <taxon>Botrytis</taxon>
    </lineage>
</organism>
<dbReference type="AlphaFoldDB" id="A0A4Z1JDT3"/>
<dbReference type="EMBL" id="PQXM01000535">
    <property type="protein sequence ID" value="TGO71728.1"/>
    <property type="molecule type" value="Genomic_DNA"/>
</dbReference>
<dbReference type="InterPro" id="IPR036047">
    <property type="entry name" value="F-box-like_dom_sf"/>
</dbReference>
<feature type="domain" description="F-box" evidence="1">
    <location>
        <begin position="8"/>
        <end position="40"/>
    </location>
</feature>
<dbReference type="OrthoDB" id="3452648at2759"/>
<protein>
    <recommendedName>
        <fullName evidence="1">F-box domain-containing protein</fullName>
    </recommendedName>
</protein>
<dbReference type="CDD" id="cd09917">
    <property type="entry name" value="F-box_SF"/>
    <property type="match status" value="1"/>
</dbReference>
<accession>A0A4Z1JDT3</accession>
<proteinExistence type="predicted"/>
<evidence type="ECO:0000313" key="3">
    <source>
        <dbReference type="Proteomes" id="UP000297229"/>
    </source>
</evidence>
<dbReference type="InterPro" id="IPR001810">
    <property type="entry name" value="F-box_dom"/>
</dbReference>